<organism evidence="1 2">
    <name type="scientific">Trifolium medium</name>
    <dbReference type="NCBI Taxonomy" id="97028"/>
    <lineage>
        <taxon>Eukaryota</taxon>
        <taxon>Viridiplantae</taxon>
        <taxon>Streptophyta</taxon>
        <taxon>Embryophyta</taxon>
        <taxon>Tracheophyta</taxon>
        <taxon>Spermatophyta</taxon>
        <taxon>Magnoliopsida</taxon>
        <taxon>eudicotyledons</taxon>
        <taxon>Gunneridae</taxon>
        <taxon>Pentapetalae</taxon>
        <taxon>rosids</taxon>
        <taxon>fabids</taxon>
        <taxon>Fabales</taxon>
        <taxon>Fabaceae</taxon>
        <taxon>Papilionoideae</taxon>
        <taxon>50 kb inversion clade</taxon>
        <taxon>NPAAA clade</taxon>
        <taxon>Hologalegina</taxon>
        <taxon>IRL clade</taxon>
        <taxon>Trifolieae</taxon>
        <taxon>Trifolium</taxon>
    </lineage>
</organism>
<name>A0A392UMV4_9FABA</name>
<evidence type="ECO:0000313" key="2">
    <source>
        <dbReference type="Proteomes" id="UP000265520"/>
    </source>
</evidence>
<protein>
    <submittedName>
        <fullName evidence="1">Uncharacterized protein</fullName>
    </submittedName>
</protein>
<dbReference type="EMBL" id="LXQA010855724">
    <property type="protein sequence ID" value="MCI74208.1"/>
    <property type="molecule type" value="Genomic_DNA"/>
</dbReference>
<accession>A0A392UMV4</accession>
<evidence type="ECO:0000313" key="1">
    <source>
        <dbReference type="EMBL" id="MCI74208.1"/>
    </source>
</evidence>
<dbReference type="Proteomes" id="UP000265520">
    <property type="component" value="Unassembled WGS sequence"/>
</dbReference>
<keyword evidence="2" id="KW-1185">Reference proteome</keyword>
<dbReference type="AlphaFoldDB" id="A0A392UMV4"/>
<sequence>CPVIAPLWGLVRTWIGMSSADPISLQDHFLQFIHSSGARIESSPLVPAACLVVLHIDCVD</sequence>
<reference evidence="1 2" key="1">
    <citation type="journal article" date="2018" name="Front. Plant Sci.">
        <title>Red Clover (Trifolium pratense) and Zigzag Clover (T. medium) - A Picture of Genomic Similarities and Differences.</title>
        <authorList>
            <person name="Dluhosova J."/>
            <person name="Istvanek J."/>
            <person name="Nedelnik J."/>
            <person name="Repkova J."/>
        </authorList>
    </citation>
    <scope>NUCLEOTIDE SEQUENCE [LARGE SCALE GENOMIC DNA]</scope>
    <source>
        <strain evidence="2">cv. 10/8</strain>
        <tissue evidence="1">Leaf</tissue>
    </source>
</reference>
<proteinExistence type="predicted"/>
<comment type="caution">
    <text evidence="1">The sequence shown here is derived from an EMBL/GenBank/DDBJ whole genome shotgun (WGS) entry which is preliminary data.</text>
</comment>
<feature type="non-terminal residue" evidence="1">
    <location>
        <position position="1"/>
    </location>
</feature>